<dbReference type="PROSITE" id="PS50011">
    <property type="entry name" value="PROTEIN_KINASE_DOM"/>
    <property type="match status" value="1"/>
</dbReference>
<protein>
    <recommendedName>
        <fullName evidence="12">Non-specific serine/threonine protein kinase</fullName>
    </recommendedName>
</protein>
<dbReference type="SUPFAM" id="SSF56112">
    <property type="entry name" value="Protein kinase-like (PK-like)"/>
    <property type="match status" value="1"/>
</dbReference>
<evidence type="ECO:0000256" key="1">
    <source>
        <dbReference type="ARBA" id="ARBA00022527"/>
    </source>
</evidence>
<evidence type="ECO:0000256" key="4">
    <source>
        <dbReference type="ARBA" id="ARBA00022777"/>
    </source>
</evidence>
<dbReference type="Gene3D" id="3.30.310.80">
    <property type="entry name" value="Kinase associated domain 1, KA1"/>
    <property type="match status" value="1"/>
</dbReference>
<dbReference type="InterPro" id="IPR000719">
    <property type="entry name" value="Prot_kinase_dom"/>
</dbReference>
<evidence type="ECO:0000256" key="3">
    <source>
        <dbReference type="ARBA" id="ARBA00022741"/>
    </source>
</evidence>
<dbReference type="EMBL" id="JAYDYQ010002685">
    <property type="protein sequence ID" value="KAK4481785.1"/>
    <property type="molecule type" value="Genomic_DNA"/>
</dbReference>
<evidence type="ECO:0000256" key="2">
    <source>
        <dbReference type="ARBA" id="ARBA00022679"/>
    </source>
</evidence>
<dbReference type="Gene3D" id="3.30.200.20">
    <property type="entry name" value="Phosphorylase Kinase, domain 1"/>
    <property type="match status" value="1"/>
</dbReference>
<feature type="domain" description="Protein kinase" evidence="8">
    <location>
        <begin position="19"/>
        <end position="288"/>
    </location>
</feature>
<comment type="similarity">
    <text evidence="7">Belongs to the protein kinase superfamily.</text>
</comment>
<dbReference type="PROSITE" id="PS50030">
    <property type="entry name" value="UBA"/>
    <property type="match status" value="1"/>
</dbReference>
<dbReference type="PANTHER" id="PTHR24346">
    <property type="entry name" value="MAP/MICROTUBULE AFFINITY-REGULATING KINASE"/>
    <property type="match status" value="1"/>
</dbReference>
<accession>A0ABR0CXN5</accession>
<gene>
    <name evidence="10" type="ORF">RD792_012696</name>
</gene>
<dbReference type="SMART" id="SM00220">
    <property type="entry name" value="S_TKc"/>
    <property type="match status" value="1"/>
</dbReference>
<keyword evidence="2" id="KW-0808">Transferase</keyword>
<keyword evidence="1 7" id="KW-0723">Serine/threonine-protein kinase</keyword>
<dbReference type="PROSITE" id="PS00107">
    <property type="entry name" value="PROTEIN_KINASE_ATP"/>
    <property type="match status" value="1"/>
</dbReference>
<proteinExistence type="inferred from homology"/>
<evidence type="ECO:0000256" key="5">
    <source>
        <dbReference type="ARBA" id="ARBA00022840"/>
    </source>
</evidence>
<keyword evidence="4" id="KW-0418">Kinase</keyword>
<evidence type="ECO:0000313" key="10">
    <source>
        <dbReference type="EMBL" id="KAK4481785.1"/>
    </source>
</evidence>
<evidence type="ECO:0000256" key="6">
    <source>
        <dbReference type="PROSITE-ProRule" id="PRU10141"/>
    </source>
</evidence>
<keyword evidence="3 6" id="KW-0547">Nucleotide-binding</keyword>
<dbReference type="InterPro" id="IPR011009">
    <property type="entry name" value="Kinase-like_dom_sf"/>
</dbReference>
<dbReference type="PROSITE" id="PS00108">
    <property type="entry name" value="PROTEIN_KINASE_ST"/>
    <property type="match status" value="1"/>
</dbReference>
<name>A0ABR0CXN5_9LAMI</name>
<evidence type="ECO:0000259" key="8">
    <source>
        <dbReference type="PROSITE" id="PS50011"/>
    </source>
</evidence>
<dbReference type="Proteomes" id="UP001291926">
    <property type="component" value="Unassembled WGS sequence"/>
</dbReference>
<dbReference type="InterPro" id="IPR008271">
    <property type="entry name" value="Ser/Thr_kinase_AS"/>
</dbReference>
<dbReference type="InterPro" id="IPR015940">
    <property type="entry name" value="UBA"/>
</dbReference>
<keyword evidence="5 6" id="KW-0067">ATP-binding</keyword>
<dbReference type="Pfam" id="PF00069">
    <property type="entry name" value="Pkinase"/>
    <property type="match status" value="1"/>
</dbReference>
<reference evidence="10 11" key="1">
    <citation type="journal article" date="2023" name="bioRxiv">
        <title>Genome report: Whole genome sequence and annotation of Penstemon davidsonii.</title>
        <authorList>
            <person name="Ostevik K.L."/>
            <person name="Alabady M."/>
            <person name="Zhang M."/>
            <person name="Rausher M.D."/>
        </authorList>
    </citation>
    <scope>NUCLEOTIDE SEQUENCE [LARGE SCALE GENOMIC DNA]</scope>
    <source>
        <strain evidence="10">DNT005</strain>
        <tissue evidence="10">Whole leaf</tissue>
    </source>
</reference>
<evidence type="ECO:0000259" key="9">
    <source>
        <dbReference type="PROSITE" id="PS50030"/>
    </source>
</evidence>
<dbReference type="InterPro" id="IPR028375">
    <property type="entry name" value="KA1/Ssp2_C"/>
</dbReference>
<feature type="domain" description="UBA" evidence="9">
    <location>
        <begin position="221"/>
        <end position="261"/>
    </location>
</feature>
<dbReference type="PANTHER" id="PTHR24346:SF82">
    <property type="entry name" value="KP78A-RELATED"/>
    <property type="match status" value="1"/>
</dbReference>
<evidence type="ECO:0008006" key="12">
    <source>
        <dbReference type="Google" id="ProtNLM"/>
    </source>
</evidence>
<feature type="binding site" evidence="6">
    <location>
        <position position="48"/>
    </location>
    <ligand>
        <name>ATP</name>
        <dbReference type="ChEBI" id="CHEBI:30616"/>
    </ligand>
</feature>
<dbReference type="SUPFAM" id="SSF103243">
    <property type="entry name" value="KA1-like"/>
    <property type="match status" value="1"/>
</dbReference>
<evidence type="ECO:0000313" key="11">
    <source>
        <dbReference type="Proteomes" id="UP001291926"/>
    </source>
</evidence>
<dbReference type="Gene3D" id="1.10.510.10">
    <property type="entry name" value="Transferase(Phosphotransferase) domain 1"/>
    <property type="match status" value="2"/>
</dbReference>
<dbReference type="InterPro" id="IPR017441">
    <property type="entry name" value="Protein_kinase_ATP_BS"/>
</dbReference>
<organism evidence="10 11">
    <name type="scientific">Penstemon davidsonii</name>
    <dbReference type="NCBI Taxonomy" id="160366"/>
    <lineage>
        <taxon>Eukaryota</taxon>
        <taxon>Viridiplantae</taxon>
        <taxon>Streptophyta</taxon>
        <taxon>Embryophyta</taxon>
        <taxon>Tracheophyta</taxon>
        <taxon>Spermatophyta</taxon>
        <taxon>Magnoliopsida</taxon>
        <taxon>eudicotyledons</taxon>
        <taxon>Gunneridae</taxon>
        <taxon>Pentapetalae</taxon>
        <taxon>asterids</taxon>
        <taxon>lamiids</taxon>
        <taxon>Lamiales</taxon>
        <taxon>Plantaginaceae</taxon>
        <taxon>Cheloneae</taxon>
        <taxon>Penstemon</taxon>
    </lineage>
</organism>
<comment type="caution">
    <text evidence="10">The sequence shown here is derived from an EMBL/GenBank/DDBJ whole genome shotgun (WGS) entry which is preliminary data.</text>
</comment>
<sequence length="378" mass="43513">MDTRASKRKSSGRNILPHYEFGKTLGRGTFAEVKLAVHTLTGLNVAIKILNRQSLDNTEAEKMRREINIMRQLCHPHVVRLFEVIDTPSKVYIVMEYMSSGVEYCHGRMVVHRDLKPENLLLDSGHNVKIADFGLGNSMRDGYFLKTSCGSPNYAAPESGIYRPIVRHLSESAQDLISRIIVLDPMKRISIREIRLHPWFQKNLPPYVSIPSHGVFNRREEVDMNIVNDMNKLGFDVNEVIRSLQNHVKNEATVTYSMLLHSRSPGRISHNNENLEALKCMNHLQTYLQSDSLDKNYWTLGFKSRARPRETMLWVLKVFHRLNVKWKRIGIYNMKCLWVPPFSRCSLSTTESPIRSSDAIKFEIQASSSRSYVIGLLN</sequence>
<keyword evidence="11" id="KW-1185">Reference proteome</keyword>
<evidence type="ECO:0000256" key="7">
    <source>
        <dbReference type="RuleBase" id="RU000304"/>
    </source>
</evidence>